<dbReference type="SUPFAM" id="SSF50630">
    <property type="entry name" value="Acid proteases"/>
    <property type="match status" value="1"/>
</dbReference>
<gene>
    <name evidence="2" type="ORF">QYE76_025745</name>
</gene>
<accession>A0AAD8REN2</accession>
<dbReference type="PROSITE" id="PS00141">
    <property type="entry name" value="ASP_PROTEASE"/>
    <property type="match status" value="1"/>
</dbReference>
<comment type="caution">
    <text evidence="2">The sequence shown here is derived from an EMBL/GenBank/DDBJ whole genome shotgun (WGS) entry which is preliminary data.</text>
</comment>
<feature type="region of interest" description="Disordered" evidence="1">
    <location>
        <begin position="287"/>
        <end position="322"/>
    </location>
</feature>
<dbReference type="Proteomes" id="UP001231189">
    <property type="component" value="Unassembled WGS sequence"/>
</dbReference>
<dbReference type="CDD" id="cd00303">
    <property type="entry name" value="retropepsin_like"/>
    <property type="match status" value="1"/>
</dbReference>
<protein>
    <submittedName>
        <fullName evidence="2">Uncharacterized protein</fullName>
    </submittedName>
</protein>
<dbReference type="EMBL" id="JAUUTY010000006">
    <property type="protein sequence ID" value="KAK1620228.1"/>
    <property type="molecule type" value="Genomic_DNA"/>
</dbReference>
<dbReference type="GO" id="GO:0006508">
    <property type="term" value="P:proteolysis"/>
    <property type="evidence" value="ECO:0007669"/>
    <property type="project" value="InterPro"/>
</dbReference>
<sequence length="525" mass="59903">MQLHTRPPLPYAMAAPQQQGSPAYVVYKVGGDPGDYQFLYEPPMEIPHGYVRQRRGETVSEYIQRFRTVKNRCYSVHLSEKEAVELAVAGLAAPLKDLTFQVEYTVAHMVQRLTLYEQRHPELYQDKYKRTVGLVDADADEDPSEDQEVAVAEWARTAVPVSCKWVNQPGPPRGFDFDLSKAEQIFDLLLKEKQLKLPEGHKIPTSQEMNGRPYCKWHHTFTHATNDCKVLRAQIQMAIESGRLTFGQFAMKVDTRPFPGVNMVDLSHSIRCEPEFSFDVNMAGLVSRHGKESSHSRGKDKEEADPRDRPHDDDRRYLTEEEVRSMRYQRPLSAHLLNKYEQQYDRRRRYDVDDERYRRSDVEEGSKMLVDTGAAVNIMPYSMLRRLGHSNDDLIKTNVTLSDFNGQASEAKGVLNIDLTEGRKTIPTTFFIVDSKSNYAVLLGRDWIHANCCIPSTMHQCIIQWDGDEVEVVQADDSIEISLAAMNIWEADDQEPLSGISLEGCERIEASKNGVRLVLSTGLTE</sequence>
<evidence type="ECO:0000313" key="2">
    <source>
        <dbReference type="EMBL" id="KAK1620228.1"/>
    </source>
</evidence>
<dbReference type="Gene3D" id="2.40.70.10">
    <property type="entry name" value="Acid Proteases"/>
    <property type="match status" value="1"/>
</dbReference>
<evidence type="ECO:0000256" key="1">
    <source>
        <dbReference type="SAM" id="MobiDB-lite"/>
    </source>
</evidence>
<dbReference type="InterPro" id="IPR001969">
    <property type="entry name" value="Aspartic_peptidase_AS"/>
</dbReference>
<evidence type="ECO:0000313" key="3">
    <source>
        <dbReference type="Proteomes" id="UP001231189"/>
    </source>
</evidence>
<dbReference type="InterPro" id="IPR021109">
    <property type="entry name" value="Peptidase_aspartic_dom_sf"/>
</dbReference>
<reference evidence="2" key="1">
    <citation type="submission" date="2023-07" db="EMBL/GenBank/DDBJ databases">
        <title>A chromosome-level genome assembly of Lolium multiflorum.</title>
        <authorList>
            <person name="Chen Y."/>
            <person name="Copetti D."/>
            <person name="Kolliker R."/>
            <person name="Studer B."/>
        </authorList>
    </citation>
    <scope>NUCLEOTIDE SEQUENCE</scope>
    <source>
        <strain evidence="2">02402/16</strain>
        <tissue evidence="2">Leaf</tissue>
    </source>
</reference>
<dbReference type="PANTHER" id="PTHR33240">
    <property type="entry name" value="OS08G0508500 PROTEIN"/>
    <property type="match status" value="1"/>
</dbReference>
<dbReference type="Pfam" id="PF13975">
    <property type="entry name" value="gag-asp_proteas"/>
    <property type="match status" value="1"/>
</dbReference>
<dbReference type="PANTHER" id="PTHR33240:SF15">
    <property type="entry name" value="GAG-PRO-LIKE PROTEIN"/>
    <property type="match status" value="1"/>
</dbReference>
<organism evidence="2 3">
    <name type="scientific">Lolium multiflorum</name>
    <name type="common">Italian ryegrass</name>
    <name type="synonym">Lolium perenne subsp. multiflorum</name>
    <dbReference type="NCBI Taxonomy" id="4521"/>
    <lineage>
        <taxon>Eukaryota</taxon>
        <taxon>Viridiplantae</taxon>
        <taxon>Streptophyta</taxon>
        <taxon>Embryophyta</taxon>
        <taxon>Tracheophyta</taxon>
        <taxon>Spermatophyta</taxon>
        <taxon>Magnoliopsida</taxon>
        <taxon>Liliopsida</taxon>
        <taxon>Poales</taxon>
        <taxon>Poaceae</taxon>
        <taxon>BOP clade</taxon>
        <taxon>Pooideae</taxon>
        <taxon>Poodae</taxon>
        <taxon>Poeae</taxon>
        <taxon>Poeae Chloroplast Group 2 (Poeae type)</taxon>
        <taxon>Loliodinae</taxon>
        <taxon>Loliinae</taxon>
        <taxon>Lolium</taxon>
    </lineage>
</organism>
<keyword evidence="3" id="KW-1185">Reference proteome</keyword>
<proteinExistence type="predicted"/>
<dbReference type="AlphaFoldDB" id="A0AAD8REN2"/>
<name>A0AAD8REN2_LOLMU</name>
<feature type="compositionally biased region" description="Basic and acidic residues" evidence="1">
    <location>
        <begin position="289"/>
        <end position="322"/>
    </location>
</feature>
<dbReference type="GO" id="GO:0004190">
    <property type="term" value="F:aspartic-type endopeptidase activity"/>
    <property type="evidence" value="ECO:0007669"/>
    <property type="project" value="InterPro"/>
</dbReference>